<organism evidence="1 2">
    <name type="scientific">Spodoptera exigua</name>
    <name type="common">Beet armyworm</name>
    <name type="synonym">Noctua fulgens</name>
    <dbReference type="NCBI Taxonomy" id="7107"/>
    <lineage>
        <taxon>Eukaryota</taxon>
        <taxon>Metazoa</taxon>
        <taxon>Ecdysozoa</taxon>
        <taxon>Arthropoda</taxon>
        <taxon>Hexapoda</taxon>
        <taxon>Insecta</taxon>
        <taxon>Pterygota</taxon>
        <taxon>Neoptera</taxon>
        <taxon>Endopterygota</taxon>
        <taxon>Lepidoptera</taxon>
        <taxon>Glossata</taxon>
        <taxon>Ditrysia</taxon>
        <taxon>Noctuoidea</taxon>
        <taxon>Noctuidae</taxon>
        <taxon>Amphipyrinae</taxon>
        <taxon>Spodoptera</taxon>
    </lineage>
</organism>
<comment type="caution">
    <text evidence="1">The sequence shown here is derived from an EMBL/GenBank/DDBJ whole genome shotgun (WGS) entry which is preliminary data.</text>
</comment>
<name>A0A922MFF9_SPOEX</name>
<protein>
    <submittedName>
        <fullName evidence="1">Uncharacterized protein</fullName>
    </submittedName>
</protein>
<gene>
    <name evidence="1" type="ORF">HF086_007172</name>
</gene>
<proteinExistence type="predicted"/>
<evidence type="ECO:0000313" key="1">
    <source>
        <dbReference type="EMBL" id="KAH9636220.1"/>
    </source>
</evidence>
<sequence length="72" mass="8186">MCEGVSAQVLERESKRERILEARLREIRLKQRQAEGSPVHSSTDLDATLGDRDLHEAAQEFLQVTRKELAAL</sequence>
<dbReference type="EMBL" id="JACEFF010000511">
    <property type="protein sequence ID" value="KAH9636220.1"/>
    <property type="molecule type" value="Genomic_DNA"/>
</dbReference>
<evidence type="ECO:0000313" key="2">
    <source>
        <dbReference type="Proteomes" id="UP000814243"/>
    </source>
</evidence>
<dbReference type="AlphaFoldDB" id="A0A922MFF9"/>
<reference evidence="1" key="1">
    <citation type="journal article" date="2021" name="G3 (Bethesda)">
        <title>Genome and transcriptome analysis of the beet armyworm Spodoptera exigua reveals targets for pest control. .</title>
        <authorList>
            <person name="Simon S."/>
            <person name="Breeschoten T."/>
            <person name="Jansen H.J."/>
            <person name="Dirks R.P."/>
            <person name="Schranz M.E."/>
            <person name="Ros V.I.D."/>
        </authorList>
    </citation>
    <scope>NUCLEOTIDE SEQUENCE</scope>
    <source>
        <strain evidence="1">TB_SE_WUR_2020</strain>
    </source>
</reference>
<dbReference type="Proteomes" id="UP000814243">
    <property type="component" value="Unassembled WGS sequence"/>
</dbReference>
<accession>A0A922MFF9</accession>